<dbReference type="RefSeq" id="WP_147188838.1">
    <property type="nucleotide sequence ID" value="NZ_CP042435.1"/>
</dbReference>
<dbReference type="OrthoDB" id="671785at2"/>
<evidence type="ECO:0008006" key="4">
    <source>
        <dbReference type="Google" id="ProtNLM"/>
    </source>
</evidence>
<evidence type="ECO:0000313" key="2">
    <source>
        <dbReference type="EMBL" id="QEC67038.1"/>
    </source>
</evidence>
<name>A0A5B8V9K2_9BACT</name>
<dbReference type="AlphaFoldDB" id="A0A5B8V9K2"/>
<evidence type="ECO:0000256" key="1">
    <source>
        <dbReference type="SAM" id="SignalP"/>
    </source>
</evidence>
<feature type="signal peptide" evidence="1">
    <location>
        <begin position="1"/>
        <end position="22"/>
    </location>
</feature>
<protein>
    <recommendedName>
        <fullName evidence="4">DUF4878 domain-containing protein</fullName>
    </recommendedName>
</protein>
<dbReference type="PROSITE" id="PS51257">
    <property type="entry name" value="PROKAR_LIPOPROTEIN"/>
    <property type="match status" value="1"/>
</dbReference>
<reference evidence="2 3" key="1">
    <citation type="journal article" date="2016" name="Int. J. Syst. Evol. Microbiol.">
        <title>Panacibacter ginsenosidivorans gen. nov., sp. nov., with ginsenoside converting activity isolated from soil of a ginseng field.</title>
        <authorList>
            <person name="Siddiqi M.Z."/>
            <person name="Muhammad Shafi S."/>
            <person name="Choi K.D."/>
            <person name="Im W.T."/>
        </authorList>
    </citation>
    <scope>NUCLEOTIDE SEQUENCE [LARGE SCALE GENOMIC DNA]</scope>
    <source>
        <strain evidence="2 3">Gsoil1550</strain>
    </source>
</reference>
<organism evidence="2 3">
    <name type="scientific">Panacibacter ginsenosidivorans</name>
    <dbReference type="NCBI Taxonomy" id="1813871"/>
    <lineage>
        <taxon>Bacteria</taxon>
        <taxon>Pseudomonadati</taxon>
        <taxon>Bacteroidota</taxon>
        <taxon>Chitinophagia</taxon>
        <taxon>Chitinophagales</taxon>
        <taxon>Chitinophagaceae</taxon>
        <taxon>Panacibacter</taxon>
    </lineage>
</organism>
<feature type="chain" id="PRO_5022908867" description="DUF4878 domain-containing protein" evidence="1">
    <location>
        <begin position="23"/>
        <end position="136"/>
    </location>
</feature>
<keyword evidence="1" id="KW-0732">Signal</keyword>
<dbReference type="EMBL" id="CP042435">
    <property type="protein sequence ID" value="QEC67038.1"/>
    <property type="molecule type" value="Genomic_DNA"/>
</dbReference>
<accession>A0A5B8V9K2</accession>
<gene>
    <name evidence="2" type="ORF">FRZ67_06915</name>
</gene>
<sequence>MLRIKYCIAFLFVFVLSSCGNGTNYVKAENALDAGREFIDATLKGDFDKASFYMVQDPRNNDLLLKQKNSYTTKSEEEKKEYHDASITIFEDAVLNDTTHIINFQNSYDKIGRKVKVILHKESWLVDFKYTFDGNL</sequence>
<dbReference type="KEGG" id="pgin:FRZ67_06915"/>
<evidence type="ECO:0000313" key="3">
    <source>
        <dbReference type="Proteomes" id="UP000321533"/>
    </source>
</evidence>
<keyword evidence="3" id="KW-1185">Reference proteome</keyword>
<dbReference type="Proteomes" id="UP000321533">
    <property type="component" value="Chromosome"/>
</dbReference>
<proteinExistence type="predicted"/>